<dbReference type="Gene3D" id="3.80.10.10">
    <property type="entry name" value="Ribonuclease Inhibitor"/>
    <property type="match status" value="2"/>
</dbReference>
<keyword evidence="2" id="KW-0677">Repeat</keyword>
<dbReference type="InterPro" id="IPR003591">
    <property type="entry name" value="Leu-rich_rpt_typical-subtyp"/>
</dbReference>
<dbReference type="AlphaFoldDB" id="A0A0L0GFU7"/>
<evidence type="ECO:0000256" key="2">
    <source>
        <dbReference type="ARBA" id="ARBA00022737"/>
    </source>
</evidence>
<accession>A0A0L0GFU7</accession>
<dbReference type="EMBL" id="KQ241601">
    <property type="protein sequence ID" value="KNC87706.1"/>
    <property type="molecule type" value="Genomic_DNA"/>
</dbReference>
<gene>
    <name evidence="5" type="ORF">SARC_00212</name>
</gene>
<dbReference type="InterPro" id="IPR032675">
    <property type="entry name" value="LRR_dom_sf"/>
</dbReference>
<feature type="domain" description="PIF1/LRR1 pleckstrin homology" evidence="4">
    <location>
        <begin position="1"/>
        <end position="111"/>
    </location>
</feature>
<dbReference type="GeneID" id="25900716"/>
<evidence type="ECO:0000259" key="4">
    <source>
        <dbReference type="Pfam" id="PF25344"/>
    </source>
</evidence>
<evidence type="ECO:0000256" key="3">
    <source>
        <dbReference type="ARBA" id="ARBA00023242"/>
    </source>
</evidence>
<dbReference type="Pfam" id="PF25344">
    <property type="entry name" value="PH_LRR1"/>
    <property type="match status" value="1"/>
</dbReference>
<dbReference type="STRING" id="667725.A0A0L0GFU7"/>
<sequence>MRIACKVQVEAMSSKGPQKSGRLLKSILIVGREQTRSAFRKTNQLTLMLCTSNNSGTQYQLQGNVDRVHGAFVKDGKMSFSLKKPNYRFVISGGDPEDLANFARILQKANNHFESVFDKELSELKFVDTTDVTMVQRLVIDAEKNVPDDFPPRLQHLTITHHNLQFVSGKVMAIRNLTSLDLSGNAISAIPAELANSLPRLALLNLGYNRIRTIPDKIFSLPLKVLNMEHNLLTSLNETFCKLQSLRMCNVSHCKLNSLPESLGRLRELKQLDLSNNQLQHLPYTFKHLKLDSLALFGNPFTIDTKGNKTAYTTPFPTPSLMEYSARHAILSVSRIPRHKVRYYMPLELVYYMKQARRCSQCQCRMFDPCVYKQLVTAFDCTTIATTVTMHGTHLAKVPLKHLVCSRTCMLLLFPPKKRPRPADAAGRPAQRVRTGS</sequence>
<evidence type="ECO:0000313" key="5">
    <source>
        <dbReference type="EMBL" id="KNC87706.1"/>
    </source>
</evidence>
<keyword evidence="6" id="KW-1185">Reference proteome</keyword>
<dbReference type="PROSITE" id="PS51450">
    <property type="entry name" value="LRR"/>
    <property type="match status" value="3"/>
</dbReference>
<dbReference type="InterPro" id="IPR057437">
    <property type="entry name" value="PIF1/LRR1_PH"/>
</dbReference>
<dbReference type="eggNOG" id="KOG0619">
    <property type="taxonomic scope" value="Eukaryota"/>
</dbReference>
<keyword evidence="3" id="KW-0539">Nucleus</keyword>
<dbReference type="InterPro" id="IPR001611">
    <property type="entry name" value="Leu-rich_rpt"/>
</dbReference>
<dbReference type="PRINTS" id="PR00019">
    <property type="entry name" value="LEURICHRPT"/>
</dbReference>
<dbReference type="GO" id="GO:0005737">
    <property type="term" value="C:cytoplasm"/>
    <property type="evidence" value="ECO:0007669"/>
    <property type="project" value="TreeGrafter"/>
</dbReference>
<dbReference type="Pfam" id="PF13855">
    <property type="entry name" value="LRR_8"/>
    <property type="match status" value="1"/>
</dbReference>
<proteinExistence type="predicted"/>
<name>A0A0L0GFU7_9EUKA</name>
<dbReference type="Pfam" id="PF00560">
    <property type="entry name" value="LRR_1"/>
    <property type="match status" value="2"/>
</dbReference>
<evidence type="ECO:0000313" key="6">
    <source>
        <dbReference type="Proteomes" id="UP000054560"/>
    </source>
</evidence>
<reference evidence="5 6" key="1">
    <citation type="submission" date="2011-02" db="EMBL/GenBank/DDBJ databases">
        <title>The Genome Sequence of Sphaeroforma arctica JP610.</title>
        <authorList>
            <consortium name="The Broad Institute Genome Sequencing Platform"/>
            <person name="Russ C."/>
            <person name="Cuomo C."/>
            <person name="Young S.K."/>
            <person name="Zeng Q."/>
            <person name="Gargeya S."/>
            <person name="Alvarado L."/>
            <person name="Berlin A."/>
            <person name="Chapman S.B."/>
            <person name="Chen Z."/>
            <person name="Freedman E."/>
            <person name="Gellesch M."/>
            <person name="Goldberg J."/>
            <person name="Griggs A."/>
            <person name="Gujja S."/>
            <person name="Heilman E."/>
            <person name="Heiman D."/>
            <person name="Howarth C."/>
            <person name="Mehta T."/>
            <person name="Neiman D."/>
            <person name="Pearson M."/>
            <person name="Roberts A."/>
            <person name="Saif S."/>
            <person name="Shea T."/>
            <person name="Shenoy N."/>
            <person name="Sisk P."/>
            <person name="Stolte C."/>
            <person name="Sykes S."/>
            <person name="White J."/>
            <person name="Yandava C."/>
            <person name="Burger G."/>
            <person name="Gray M.W."/>
            <person name="Holland P.W.H."/>
            <person name="King N."/>
            <person name="Lang F.B.F."/>
            <person name="Roger A.J."/>
            <person name="Ruiz-Trillo I."/>
            <person name="Haas B."/>
            <person name="Nusbaum C."/>
            <person name="Birren B."/>
        </authorList>
    </citation>
    <scope>NUCLEOTIDE SEQUENCE [LARGE SCALE GENOMIC DNA]</scope>
    <source>
        <strain evidence="5 6">JP610</strain>
    </source>
</reference>
<dbReference type="PANTHER" id="PTHR48051:SF46">
    <property type="entry name" value="LEUCINE RICH REPEAT-CONTAINING DOMAIN PROTEIN"/>
    <property type="match status" value="1"/>
</dbReference>
<evidence type="ECO:0000256" key="1">
    <source>
        <dbReference type="ARBA" id="ARBA00022614"/>
    </source>
</evidence>
<dbReference type="RefSeq" id="XP_014161608.1">
    <property type="nucleotide sequence ID" value="XM_014306133.1"/>
</dbReference>
<dbReference type="SMART" id="SM00369">
    <property type="entry name" value="LRR_TYP"/>
    <property type="match status" value="3"/>
</dbReference>
<dbReference type="SUPFAM" id="SSF52058">
    <property type="entry name" value="L domain-like"/>
    <property type="match status" value="1"/>
</dbReference>
<dbReference type="InterPro" id="IPR050216">
    <property type="entry name" value="LRR_domain-containing"/>
</dbReference>
<organism evidence="5 6">
    <name type="scientific">Sphaeroforma arctica JP610</name>
    <dbReference type="NCBI Taxonomy" id="667725"/>
    <lineage>
        <taxon>Eukaryota</taxon>
        <taxon>Ichthyosporea</taxon>
        <taxon>Ichthyophonida</taxon>
        <taxon>Sphaeroforma</taxon>
    </lineage>
</organism>
<keyword evidence="1" id="KW-0433">Leucine-rich repeat</keyword>
<dbReference type="PANTHER" id="PTHR48051">
    <property type="match status" value="1"/>
</dbReference>
<dbReference type="OrthoDB" id="17912at2759"/>
<protein>
    <recommendedName>
        <fullName evidence="4">PIF1/LRR1 pleckstrin homology domain-containing protein</fullName>
    </recommendedName>
</protein>
<dbReference type="Proteomes" id="UP000054560">
    <property type="component" value="Unassembled WGS sequence"/>
</dbReference>